<evidence type="ECO:0008006" key="5">
    <source>
        <dbReference type="Google" id="ProtNLM"/>
    </source>
</evidence>
<sequence length="141" mass="16185">MKILSKNEFRIELGKILTYGSNDITINTEDVEAFAKDKDSIAMCIVEDSSFHTLQEAIKLATLNFEADSILVYFKVNDKKQIMELSEMIHRMIDNNLLISIFGVSFDDNISENDVKTTLFISSSKKQNFNYLNNYIVEEPI</sequence>
<proteinExistence type="predicted"/>
<dbReference type="RefSeq" id="WP_194371690.1">
    <property type="nucleotide sequence ID" value="NZ_CP054492.1"/>
</dbReference>
<dbReference type="GO" id="GO:0005525">
    <property type="term" value="F:GTP binding"/>
    <property type="evidence" value="ECO:0007669"/>
    <property type="project" value="UniProtKB-KW"/>
</dbReference>
<protein>
    <recommendedName>
        <fullName evidence="5">Cell division protein FtsZ C-terminal domain-containing protein</fullName>
    </recommendedName>
</protein>
<reference evidence="3 4" key="1">
    <citation type="submission" date="2020-05" db="EMBL/GenBank/DDBJ databases">
        <title>Sulfurimonas marisnigri, sp. nov., and Sulfurimonas baltica, sp. nov., manganese oxide reducing chemolithoautotrophs of the class Epsilonproteobacteria isolated from the pelagic redoxclines of the Black and Baltic Seas and emended description of the genus Sulfurimonas.</title>
        <authorList>
            <person name="Henkel J.V."/>
            <person name="Laudan C."/>
            <person name="Werner J."/>
            <person name="Neu T."/>
            <person name="Plewe S."/>
            <person name="Sproer C."/>
            <person name="Bunk B."/>
            <person name="Schulz-Vogt H.N."/>
        </authorList>
    </citation>
    <scope>NUCLEOTIDE SEQUENCE [LARGE SCALE GENOMIC DNA]</scope>
    <source>
        <strain evidence="3 4">GD2</strain>
    </source>
</reference>
<keyword evidence="2" id="KW-0342">GTP-binding</keyword>
<dbReference type="AlphaFoldDB" id="A0A7S7LX80"/>
<evidence type="ECO:0000256" key="2">
    <source>
        <dbReference type="ARBA" id="ARBA00023134"/>
    </source>
</evidence>
<dbReference type="KEGG" id="sbal:HUE88_04940"/>
<keyword evidence="4" id="KW-1185">Reference proteome</keyword>
<gene>
    <name evidence="3" type="ORF">HUE88_04940</name>
</gene>
<keyword evidence="1" id="KW-0547">Nucleotide-binding</keyword>
<organism evidence="3 4">
    <name type="scientific">Candidatus Sulfurimonas baltica</name>
    <dbReference type="NCBI Taxonomy" id="2740404"/>
    <lineage>
        <taxon>Bacteria</taxon>
        <taxon>Pseudomonadati</taxon>
        <taxon>Campylobacterota</taxon>
        <taxon>Epsilonproteobacteria</taxon>
        <taxon>Campylobacterales</taxon>
        <taxon>Sulfurimonadaceae</taxon>
        <taxon>Sulfurimonas</taxon>
    </lineage>
</organism>
<name>A0A7S7LX80_9BACT</name>
<dbReference type="InterPro" id="IPR008280">
    <property type="entry name" value="Tub_FtsZ_C"/>
</dbReference>
<dbReference type="SUPFAM" id="SSF55307">
    <property type="entry name" value="Tubulin C-terminal domain-like"/>
    <property type="match status" value="1"/>
</dbReference>
<dbReference type="EMBL" id="CP054492">
    <property type="protein sequence ID" value="QOY53031.1"/>
    <property type="molecule type" value="Genomic_DNA"/>
</dbReference>
<evidence type="ECO:0000313" key="4">
    <source>
        <dbReference type="Proteomes" id="UP000593994"/>
    </source>
</evidence>
<dbReference type="Proteomes" id="UP000593994">
    <property type="component" value="Chromosome"/>
</dbReference>
<evidence type="ECO:0000313" key="3">
    <source>
        <dbReference type="EMBL" id="QOY53031.1"/>
    </source>
</evidence>
<accession>A0A7S7LX80</accession>
<evidence type="ECO:0000256" key="1">
    <source>
        <dbReference type="ARBA" id="ARBA00022741"/>
    </source>
</evidence>